<keyword evidence="6" id="KW-0464">Manganese</keyword>
<dbReference type="EC" id="3.1.11.2" evidence="9"/>
<dbReference type="InterPro" id="IPR036691">
    <property type="entry name" value="Endo/exonu/phosph_ase_sf"/>
</dbReference>
<evidence type="ECO:0000256" key="1">
    <source>
        <dbReference type="ARBA" id="ARBA00007092"/>
    </source>
</evidence>
<feature type="active site" description="Proton donor/acceptor" evidence="5">
    <location>
        <position position="147"/>
    </location>
</feature>
<dbReference type="GO" id="GO:0046872">
    <property type="term" value="F:metal ion binding"/>
    <property type="evidence" value="ECO:0007669"/>
    <property type="project" value="UniProtKB-KW"/>
</dbReference>
<evidence type="ECO:0000256" key="5">
    <source>
        <dbReference type="PIRSR" id="PIRSR604808-1"/>
    </source>
</evidence>
<protein>
    <submittedName>
        <fullName evidence="9">Exodeoxyribonuclease III</fullName>
        <ecNumber evidence="9">3.1.11.2</ecNumber>
    </submittedName>
</protein>
<feature type="binding site" evidence="6">
    <location>
        <position position="250"/>
    </location>
    <ligand>
        <name>Mg(2+)</name>
        <dbReference type="ChEBI" id="CHEBI:18420"/>
        <label>1</label>
    </ligand>
</feature>
<dbReference type="InterPro" id="IPR004808">
    <property type="entry name" value="AP_endonuc_1"/>
</dbReference>
<comment type="caution">
    <text evidence="9">The sequence shown here is derived from an EMBL/GenBank/DDBJ whole genome shotgun (WGS) entry which is preliminary data.</text>
</comment>
<feature type="site" description="Interaction with DNA substrate" evidence="7">
    <location>
        <position position="250"/>
    </location>
</feature>
<feature type="binding site" evidence="6">
    <location>
        <position position="8"/>
    </location>
    <ligand>
        <name>Mg(2+)</name>
        <dbReference type="ChEBI" id="CHEBI:18420"/>
        <label>1</label>
    </ligand>
</feature>
<comment type="similarity">
    <text evidence="1">Belongs to the DNA repair enzymes AP/ExoA family.</text>
</comment>
<evidence type="ECO:0000259" key="8">
    <source>
        <dbReference type="Pfam" id="PF03372"/>
    </source>
</evidence>
<dbReference type="GO" id="GO:0008311">
    <property type="term" value="F:double-stranded DNA 3'-5' DNA exonuclease activity"/>
    <property type="evidence" value="ECO:0007669"/>
    <property type="project" value="UniProtKB-EC"/>
</dbReference>
<dbReference type="InterPro" id="IPR037493">
    <property type="entry name" value="ExoIII-like"/>
</dbReference>
<feature type="binding site" evidence="6">
    <location>
        <position position="147"/>
    </location>
    <ligand>
        <name>Mg(2+)</name>
        <dbReference type="ChEBI" id="CHEBI:18420"/>
        <label>1</label>
    </ligand>
</feature>
<dbReference type="NCBIfam" id="TIGR00195">
    <property type="entry name" value="exoDNase_III"/>
    <property type="match status" value="1"/>
</dbReference>
<dbReference type="EMBL" id="DSAC01000012">
    <property type="protein sequence ID" value="HHO73209.1"/>
    <property type="molecule type" value="Genomic_DNA"/>
</dbReference>
<evidence type="ECO:0000256" key="6">
    <source>
        <dbReference type="PIRSR" id="PIRSR604808-2"/>
    </source>
</evidence>
<dbReference type="InterPro" id="IPR005135">
    <property type="entry name" value="Endo/exonuclease/phosphatase"/>
</dbReference>
<evidence type="ECO:0000256" key="7">
    <source>
        <dbReference type="PIRSR" id="PIRSR604808-3"/>
    </source>
</evidence>
<gene>
    <name evidence="9" type="primary">xth</name>
    <name evidence="9" type="ORF">ENN04_01040</name>
</gene>
<comment type="cofactor">
    <cofactor evidence="6">
        <name>Mg(2+)</name>
        <dbReference type="ChEBI" id="CHEBI:18420"/>
    </cofactor>
    <cofactor evidence="6">
        <name>Mn(2+)</name>
        <dbReference type="ChEBI" id="CHEBI:29035"/>
    </cofactor>
    <text evidence="6">Probably binds two magnesium or manganese ions per subunit.</text>
</comment>
<feature type="binding site" evidence="6">
    <location>
        <position position="35"/>
    </location>
    <ligand>
        <name>Mg(2+)</name>
        <dbReference type="ChEBI" id="CHEBI:18420"/>
        <label>1</label>
    </ligand>
</feature>
<feature type="domain" description="Endonuclease/exonuclease/phosphatase" evidence="8">
    <location>
        <begin position="5"/>
        <end position="250"/>
    </location>
</feature>
<feature type="binding site" evidence="6">
    <location>
        <position position="149"/>
    </location>
    <ligand>
        <name>Mg(2+)</name>
        <dbReference type="ChEBI" id="CHEBI:18420"/>
        <label>1</label>
    </ligand>
</feature>
<evidence type="ECO:0000256" key="2">
    <source>
        <dbReference type="ARBA" id="ARBA00022723"/>
    </source>
</evidence>
<evidence type="ECO:0000313" key="9">
    <source>
        <dbReference type="EMBL" id="HHO73209.1"/>
    </source>
</evidence>
<dbReference type="CDD" id="cd09086">
    <property type="entry name" value="ExoIII-like_AP-endo"/>
    <property type="match status" value="1"/>
</dbReference>
<dbReference type="NCBIfam" id="TIGR00633">
    <property type="entry name" value="xth"/>
    <property type="match status" value="1"/>
</dbReference>
<feature type="active site" evidence="5">
    <location>
        <position position="106"/>
    </location>
</feature>
<keyword evidence="2 6" id="KW-0479">Metal-binding</keyword>
<dbReference type="Gene3D" id="3.60.10.10">
    <property type="entry name" value="Endonuclease/exonuclease/phosphatase"/>
    <property type="match status" value="1"/>
</dbReference>
<feature type="active site" description="Proton acceptor" evidence="5">
    <location>
        <position position="250"/>
    </location>
</feature>
<dbReference type="GO" id="GO:0006281">
    <property type="term" value="P:DNA repair"/>
    <property type="evidence" value="ECO:0007669"/>
    <property type="project" value="InterPro"/>
</dbReference>
<keyword evidence="4 6" id="KW-0460">Magnesium</keyword>
<dbReference type="AlphaFoldDB" id="A0A7C5SXZ5"/>
<evidence type="ECO:0000256" key="3">
    <source>
        <dbReference type="ARBA" id="ARBA00022801"/>
    </source>
</evidence>
<feature type="binding site" evidence="6">
    <location>
        <position position="249"/>
    </location>
    <ligand>
        <name>Mg(2+)</name>
        <dbReference type="ChEBI" id="CHEBI:18420"/>
        <label>1</label>
    </ligand>
</feature>
<dbReference type="PROSITE" id="PS51435">
    <property type="entry name" value="AP_NUCLEASE_F1_4"/>
    <property type="match status" value="1"/>
</dbReference>
<dbReference type="SUPFAM" id="SSF56219">
    <property type="entry name" value="DNase I-like"/>
    <property type="match status" value="1"/>
</dbReference>
<dbReference type="Pfam" id="PF03372">
    <property type="entry name" value="Exo_endo_phos"/>
    <property type="match status" value="1"/>
</dbReference>
<evidence type="ECO:0000256" key="4">
    <source>
        <dbReference type="ARBA" id="ARBA00022842"/>
    </source>
</evidence>
<name>A0A7C5SXZ5_9AQUI</name>
<keyword evidence="3 9" id="KW-0378">Hydrolase</keyword>
<organism evidence="9">
    <name type="scientific">Thermocrinis ruber</name>
    <dbReference type="NCBI Taxonomy" id="75906"/>
    <lineage>
        <taxon>Bacteria</taxon>
        <taxon>Pseudomonadati</taxon>
        <taxon>Aquificota</taxon>
        <taxon>Aquificia</taxon>
        <taxon>Aquificales</taxon>
        <taxon>Aquificaceae</taxon>
        <taxon>Thermocrinis</taxon>
    </lineage>
</organism>
<feature type="site" description="Important for catalytic activity" evidence="7">
    <location>
        <position position="218"/>
    </location>
</feature>
<proteinExistence type="inferred from homology"/>
<reference evidence="9" key="1">
    <citation type="journal article" date="2020" name="mSystems">
        <title>Genome- and Community-Level Interaction Insights into Carbon Utilization and Element Cycling Functions of Hydrothermarchaeota in Hydrothermal Sediment.</title>
        <authorList>
            <person name="Zhou Z."/>
            <person name="Liu Y."/>
            <person name="Xu W."/>
            <person name="Pan J."/>
            <person name="Luo Z.H."/>
            <person name="Li M."/>
        </authorList>
    </citation>
    <scope>NUCLEOTIDE SEQUENCE [LARGE SCALE GENOMIC DNA]</scope>
    <source>
        <strain evidence="9">SpSt-114</strain>
    </source>
</reference>
<sequence length="259" mass="30416">MLRVATWNVNSIKSRKELVFMWLERVPVEILCLQELKTETHNFPFLDFERLGYKCYVHGQKTYNGVAICSKFGLEDVFKGIGDARFDVESRVIGGRLKDLWLINCYFPHGEERGGKKFYYKLEFYDAFCKFLEKSFSPSDRLVLVGDMNVALEDIDVYDPVVLKDTIGTMPEERQALRRLLDWGFVDAFRYLYPNKVEFTWWDYIGGAVWKNQGMRIDYIFITEPLLKSLKDVFVDTWARKKRQPKPSDHAPVVGVFEL</sequence>
<dbReference type="PANTHER" id="PTHR43250">
    <property type="entry name" value="EXODEOXYRIBONUCLEASE III"/>
    <property type="match status" value="1"/>
</dbReference>
<feature type="site" description="Transition state stabilizer" evidence="7">
    <location>
        <position position="149"/>
    </location>
</feature>
<dbReference type="PANTHER" id="PTHR43250:SF2">
    <property type="entry name" value="EXODEOXYRIBONUCLEASE III"/>
    <property type="match status" value="1"/>
</dbReference>
<accession>A0A7C5SXZ5</accession>